<dbReference type="InterPro" id="IPR012337">
    <property type="entry name" value="RNaseH-like_sf"/>
</dbReference>
<keyword evidence="3" id="KW-1185">Reference proteome</keyword>
<dbReference type="SUPFAM" id="SSF53098">
    <property type="entry name" value="Ribonuclease H-like"/>
    <property type="match status" value="1"/>
</dbReference>
<reference evidence="2 3" key="1">
    <citation type="journal article" date="2019" name="G3 (Bethesda)">
        <title>Sequencing of a Wild Apple (Malus baccata) Genome Unravels the Differences Between Cultivated and Wild Apple Species Regarding Disease Resistance and Cold Tolerance.</title>
        <authorList>
            <person name="Chen X."/>
        </authorList>
    </citation>
    <scope>NUCLEOTIDE SEQUENCE [LARGE SCALE GENOMIC DNA]</scope>
    <source>
        <strain evidence="3">cv. Shandingzi</strain>
        <tissue evidence="2">Leaves</tissue>
    </source>
</reference>
<evidence type="ECO:0000259" key="1">
    <source>
        <dbReference type="PROSITE" id="PS50994"/>
    </source>
</evidence>
<name>A0A540MQC9_MALBA</name>
<dbReference type="InterPro" id="IPR001584">
    <property type="entry name" value="Integrase_cat-core"/>
</dbReference>
<dbReference type="GO" id="GO:0003676">
    <property type="term" value="F:nucleic acid binding"/>
    <property type="evidence" value="ECO:0007669"/>
    <property type="project" value="InterPro"/>
</dbReference>
<dbReference type="Gene3D" id="3.30.420.10">
    <property type="entry name" value="Ribonuclease H-like superfamily/Ribonuclease H"/>
    <property type="match status" value="1"/>
</dbReference>
<dbReference type="STRING" id="106549.A0A540MQC9"/>
<gene>
    <name evidence="2" type="ORF">C1H46_013531</name>
</gene>
<dbReference type="EMBL" id="VIEB01000204">
    <property type="protein sequence ID" value="TQE00991.1"/>
    <property type="molecule type" value="Genomic_DNA"/>
</dbReference>
<dbReference type="AlphaFoldDB" id="A0A540MQC9"/>
<feature type="domain" description="Integrase catalytic" evidence="1">
    <location>
        <begin position="1"/>
        <end position="86"/>
    </location>
</feature>
<dbReference type="PANTHER" id="PTHR48475">
    <property type="entry name" value="RIBONUCLEASE H"/>
    <property type="match status" value="1"/>
</dbReference>
<sequence>MQFDNRRFRSYCTEKGIKLQFSSRSYPQGNGQAEKTNRTIFDCLKKKLEQRKGKWHEELPNVLWAYRTTKRKPTGESPFSLAYGTEAVIPTEVGLPTVRTIVVENGENDQQLAHNLDLVEEQREIAALRLANYQNQVATYFNKRVKSKRFKVGEWVLRKVMENTKDLNAGKLGRIWEGPYEVTEAFGKGAYKLRHVETGQYVPRPWNAIHLRKYHI</sequence>
<dbReference type="PANTHER" id="PTHR48475:SF2">
    <property type="entry name" value="RIBONUCLEASE H"/>
    <property type="match status" value="1"/>
</dbReference>
<protein>
    <recommendedName>
        <fullName evidence="1">Integrase catalytic domain-containing protein</fullName>
    </recommendedName>
</protein>
<accession>A0A540MQC9</accession>
<dbReference type="PROSITE" id="PS50994">
    <property type="entry name" value="INTEGRASE"/>
    <property type="match status" value="1"/>
</dbReference>
<dbReference type="Proteomes" id="UP000315295">
    <property type="component" value="Unassembled WGS sequence"/>
</dbReference>
<evidence type="ECO:0000313" key="3">
    <source>
        <dbReference type="Proteomes" id="UP000315295"/>
    </source>
</evidence>
<dbReference type="GO" id="GO:0015074">
    <property type="term" value="P:DNA integration"/>
    <property type="evidence" value="ECO:0007669"/>
    <property type="project" value="InterPro"/>
</dbReference>
<comment type="caution">
    <text evidence="2">The sequence shown here is derived from an EMBL/GenBank/DDBJ whole genome shotgun (WGS) entry which is preliminary data.</text>
</comment>
<proteinExistence type="predicted"/>
<organism evidence="2 3">
    <name type="scientific">Malus baccata</name>
    <name type="common">Siberian crab apple</name>
    <name type="synonym">Pyrus baccata</name>
    <dbReference type="NCBI Taxonomy" id="106549"/>
    <lineage>
        <taxon>Eukaryota</taxon>
        <taxon>Viridiplantae</taxon>
        <taxon>Streptophyta</taxon>
        <taxon>Embryophyta</taxon>
        <taxon>Tracheophyta</taxon>
        <taxon>Spermatophyta</taxon>
        <taxon>Magnoliopsida</taxon>
        <taxon>eudicotyledons</taxon>
        <taxon>Gunneridae</taxon>
        <taxon>Pentapetalae</taxon>
        <taxon>rosids</taxon>
        <taxon>fabids</taxon>
        <taxon>Rosales</taxon>
        <taxon>Rosaceae</taxon>
        <taxon>Amygdaloideae</taxon>
        <taxon>Maleae</taxon>
        <taxon>Malus</taxon>
    </lineage>
</organism>
<dbReference type="InterPro" id="IPR036397">
    <property type="entry name" value="RNaseH_sf"/>
</dbReference>
<evidence type="ECO:0000313" key="2">
    <source>
        <dbReference type="EMBL" id="TQE00991.1"/>
    </source>
</evidence>